<dbReference type="Pfam" id="PF01471">
    <property type="entry name" value="PG_binding_1"/>
    <property type="match status" value="1"/>
</dbReference>
<dbReference type="UniPathway" id="UPA00219"/>
<sequence length="462" mass="49400">MNCMFVRSLLALSLSCIISGTVFAASTVEQPLHPKVVRSTDLIEDPIDPLAVDSSVKQKQNSTTKYKPAAPVPRNNAAASSPVASAPASSPVASQAPASSPTSSSGDASLSAQEQKDLNQASATLQNLENSEDKHADSGAAPATPATKTSAPSTTSSQSQAKVSWTLDSLNNADWYENIGRGQFPVYARAQVMLNNTHASPGAIDGTSGMNTLKAISSFQQINGLKPTGELTQETWSALVAKQNKPAYVEYTLTEDDLKGPYAPSIPHDYAQQAKMKGLYYVRVTEMLGEKFHMDEDFLKKLNPKASFKKAGEKIIVANVRNDLPEDIHLIIAHKGARQLYLFNSRNQMIASFPATIGSSDTPSPTGTYKVVGVARNPWYSYSPSNFVQGNNLKPLSLPPGPNAPVGNIWIGLSKKSFGIHGTPNPSAISKTASHGCIRLTNWDANDLGNKVRSGVTVKFLE</sequence>
<dbReference type="InterPro" id="IPR036365">
    <property type="entry name" value="PGBD-like_sf"/>
</dbReference>
<comment type="pathway">
    <text evidence="1 7">Cell wall biogenesis; peptidoglycan biosynthesis.</text>
</comment>
<dbReference type="PROSITE" id="PS52029">
    <property type="entry name" value="LD_TPASE"/>
    <property type="match status" value="1"/>
</dbReference>
<keyword evidence="5 7" id="KW-0573">Peptidoglycan synthesis</keyword>
<dbReference type="AlphaFoldDB" id="Q6F9M0"/>
<dbReference type="GO" id="GO:0016740">
    <property type="term" value="F:transferase activity"/>
    <property type="evidence" value="ECO:0007669"/>
    <property type="project" value="UniProtKB-KW"/>
</dbReference>
<dbReference type="PANTHER" id="PTHR30582">
    <property type="entry name" value="L,D-TRANSPEPTIDASE"/>
    <property type="match status" value="1"/>
</dbReference>
<keyword evidence="3" id="KW-0808">Transferase</keyword>
<evidence type="ECO:0000256" key="8">
    <source>
        <dbReference type="SAM" id="MobiDB-lite"/>
    </source>
</evidence>
<dbReference type="eggNOG" id="COG1376">
    <property type="taxonomic scope" value="Bacteria"/>
</dbReference>
<evidence type="ECO:0000256" key="6">
    <source>
        <dbReference type="ARBA" id="ARBA00023316"/>
    </source>
</evidence>
<dbReference type="GO" id="GO:0018104">
    <property type="term" value="P:peptidoglycan-protein cross-linking"/>
    <property type="evidence" value="ECO:0007669"/>
    <property type="project" value="TreeGrafter"/>
</dbReference>
<evidence type="ECO:0000259" key="10">
    <source>
        <dbReference type="PROSITE" id="PS52029"/>
    </source>
</evidence>
<accession>Q6F9M0</accession>
<dbReference type="EMBL" id="CR543861">
    <property type="protein sequence ID" value="CAG69244.1"/>
    <property type="molecule type" value="Genomic_DNA"/>
</dbReference>
<dbReference type="SUPFAM" id="SSF47090">
    <property type="entry name" value="PGBD-like"/>
    <property type="match status" value="1"/>
</dbReference>
<protein>
    <recommendedName>
        <fullName evidence="10">L,D-TPase catalytic domain-containing protein</fullName>
    </recommendedName>
</protein>
<feature type="compositionally biased region" description="Low complexity" evidence="8">
    <location>
        <begin position="140"/>
        <end position="162"/>
    </location>
</feature>
<dbReference type="Proteomes" id="UP000000430">
    <property type="component" value="Chromosome"/>
</dbReference>
<dbReference type="GO" id="GO:0005576">
    <property type="term" value="C:extracellular region"/>
    <property type="evidence" value="ECO:0007669"/>
    <property type="project" value="TreeGrafter"/>
</dbReference>
<dbReference type="PANTHER" id="PTHR30582:SF30">
    <property type="entry name" value="BLR4375 PROTEIN"/>
    <property type="match status" value="1"/>
</dbReference>
<proteinExistence type="inferred from homology"/>
<evidence type="ECO:0000256" key="4">
    <source>
        <dbReference type="ARBA" id="ARBA00022960"/>
    </source>
</evidence>
<evidence type="ECO:0000256" key="9">
    <source>
        <dbReference type="SAM" id="SignalP"/>
    </source>
</evidence>
<dbReference type="GO" id="GO:0008360">
    <property type="term" value="P:regulation of cell shape"/>
    <property type="evidence" value="ECO:0007669"/>
    <property type="project" value="UniProtKB-UniRule"/>
</dbReference>
<evidence type="ECO:0000313" key="12">
    <source>
        <dbReference type="Proteomes" id="UP000000430"/>
    </source>
</evidence>
<dbReference type="Gene3D" id="2.40.440.10">
    <property type="entry name" value="L,D-transpeptidase catalytic domain-like"/>
    <property type="match status" value="1"/>
</dbReference>
<dbReference type="HOGENOM" id="CLU_042399_6_3_6"/>
<feature type="active site" description="Nucleophile" evidence="7">
    <location>
        <position position="437"/>
    </location>
</feature>
<dbReference type="GO" id="GO:0071972">
    <property type="term" value="F:peptidoglycan L,D-transpeptidase activity"/>
    <property type="evidence" value="ECO:0007669"/>
    <property type="project" value="TreeGrafter"/>
</dbReference>
<keyword evidence="6 7" id="KW-0961">Cell wall biogenesis/degradation</keyword>
<organism evidence="11 12">
    <name type="scientific">Acinetobacter baylyi (strain ATCC 33305 / BD413 / ADP1)</name>
    <dbReference type="NCBI Taxonomy" id="62977"/>
    <lineage>
        <taxon>Bacteria</taxon>
        <taxon>Pseudomonadati</taxon>
        <taxon>Pseudomonadota</taxon>
        <taxon>Gammaproteobacteria</taxon>
        <taxon>Moraxellales</taxon>
        <taxon>Moraxellaceae</taxon>
        <taxon>Acinetobacter</taxon>
    </lineage>
</organism>
<feature type="region of interest" description="Disordered" evidence="8">
    <location>
        <begin position="129"/>
        <end position="162"/>
    </location>
</feature>
<feature type="compositionally biased region" description="Low complexity" evidence="8">
    <location>
        <begin position="68"/>
        <end position="112"/>
    </location>
</feature>
<dbReference type="Gene3D" id="1.10.101.10">
    <property type="entry name" value="PGBD-like superfamily/PGBD"/>
    <property type="match status" value="1"/>
</dbReference>
<feature type="signal peptide" evidence="9">
    <location>
        <begin position="1"/>
        <end position="24"/>
    </location>
</feature>
<dbReference type="InterPro" id="IPR005490">
    <property type="entry name" value="LD_TPept_cat_dom"/>
</dbReference>
<comment type="similarity">
    <text evidence="2">Belongs to the YkuD family.</text>
</comment>
<dbReference type="SUPFAM" id="SSF141523">
    <property type="entry name" value="L,D-transpeptidase catalytic domain-like"/>
    <property type="match status" value="1"/>
</dbReference>
<feature type="chain" id="PRO_5004273289" description="L,D-TPase catalytic domain-containing protein" evidence="9">
    <location>
        <begin position="25"/>
        <end position="462"/>
    </location>
</feature>
<evidence type="ECO:0000256" key="1">
    <source>
        <dbReference type="ARBA" id="ARBA00004752"/>
    </source>
</evidence>
<dbReference type="STRING" id="202950.GCA_001485005_01524"/>
<dbReference type="CDD" id="cd16913">
    <property type="entry name" value="YkuD_like"/>
    <property type="match status" value="1"/>
</dbReference>
<dbReference type="GO" id="GO:0071555">
    <property type="term" value="P:cell wall organization"/>
    <property type="evidence" value="ECO:0007669"/>
    <property type="project" value="UniProtKB-UniRule"/>
</dbReference>
<feature type="compositionally biased region" description="Polar residues" evidence="8">
    <location>
        <begin position="55"/>
        <end position="65"/>
    </location>
</feature>
<keyword evidence="4 7" id="KW-0133">Cell shape</keyword>
<name>Q6F9M0_ACIAD</name>
<evidence type="ECO:0000256" key="3">
    <source>
        <dbReference type="ARBA" id="ARBA00022679"/>
    </source>
</evidence>
<dbReference type="KEGG" id="aci:ACIAD2475"/>
<dbReference type="eggNOG" id="COG3409">
    <property type="taxonomic scope" value="Bacteria"/>
</dbReference>
<dbReference type="InterPro" id="IPR036366">
    <property type="entry name" value="PGBDSf"/>
</dbReference>
<feature type="active site" description="Proton donor/acceptor" evidence="7">
    <location>
        <position position="421"/>
    </location>
</feature>
<evidence type="ECO:0000313" key="11">
    <source>
        <dbReference type="EMBL" id="CAG69244.1"/>
    </source>
</evidence>
<dbReference type="InterPro" id="IPR038063">
    <property type="entry name" value="Transpep_catalytic_dom"/>
</dbReference>
<feature type="domain" description="L,D-TPase catalytic" evidence="10">
    <location>
        <begin position="329"/>
        <end position="461"/>
    </location>
</feature>
<keyword evidence="9" id="KW-0732">Signal</keyword>
<dbReference type="Pfam" id="PF03734">
    <property type="entry name" value="YkuD"/>
    <property type="match status" value="1"/>
</dbReference>
<feature type="region of interest" description="Disordered" evidence="8">
    <location>
        <begin position="51"/>
        <end position="116"/>
    </location>
</feature>
<evidence type="ECO:0000256" key="2">
    <source>
        <dbReference type="ARBA" id="ARBA00005992"/>
    </source>
</evidence>
<gene>
    <name evidence="11" type="ordered locus">ACIAD2475</name>
</gene>
<evidence type="ECO:0000256" key="7">
    <source>
        <dbReference type="PROSITE-ProRule" id="PRU01373"/>
    </source>
</evidence>
<dbReference type="InterPro" id="IPR002477">
    <property type="entry name" value="Peptidoglycan-bd-like"/>
</dbReference>
<evidence type="ECO:0000256" key="5">
    <source>
        <dbReference type="ARBA" id="ARBA00022984"/>
    </source>
</evidence>
<reference evidence="11 12" key="1">
    <citation type="journal article" date="2004" name="Nucleic Acids Res.">
        <title>Unique features revealed by the genome sequence of Acinetobacter sp. ADP1, a versatile and naturally transformation competent bacterium.</title>
        <authorList>
            <person name="Barbe V."/>
            <person name="Vallenet D."/>
            <person name="Fonknechten N."/>
            <person name="Kreimeyer A."/>
            <person name="Oztas S."/>
            <person name="Labarre L."/>
            <person name="Cruveiller S."/>
            <person name="Robert C."/>
            <person name="Duprat S."/>
            <person name="Wincker P."/>
            <person name="Ornston L.N."/>
            <person name="Weissenbach J."/>
            <person name="Marliere P."/>
            <person name="Cohen G.N."/>
            <person name="Medigue C."/>
        </authorList>
    </citation>
    <scope>NUCLEOTIDE SEQUENCE [LARGE SCALE GENOMIC DNA]</scope>
    <source>
        <strain evidence="12">ATCC 33305 / BD413 / ADP1</strain>
    </source>
</reference>
<dbReference type="InterPro" id="IPR050979">
    <property type="entry name" value="LD-transpeptidase"/>
</dbReference>